<organism evidence="3 4">
    <name type="scientific">Tripterygium wilfordii</name>
    <name type="common">Thunder God vine</name>
    <dbReference type="NCBI Taxonomy" id="458696"/>
    <lineage>
        <taxon>Eukaryota</taxon>
        <taxon>Viridiplantae</taxon>
        <taxon>Streptophyta</taxon>
        <taxon>Embryophyta</taxon>
        <taxon>Tracheophyta</taxon>
        <taxon>Spermatophyta</taxon>
        <taxon>Magnoliopsida</taxon>
        <taxon>eudicotyledons</taxon>
        <taxon>Gunneridae</taxon>
        <taxon>Pentapetalae</taxon>
        <taxon>rosids</taxon>
        <taxon>fabids</taxon>
        <taxon>Celastrales</taxon>
        <taxon>Celastraceae</taxon>
        <taxon>Tripterygium</taxon>
    </lineage>
</organism>
<dbReference type="AlphaFoldDB" id="A0A7J7E2K9"/>
<protein>
    <submittedName>
        <fullName evidence="3">Uncharacterized protein</fullName>
    </submittedName>
</protein>
<evidence type="ECO:0000313" key="3">
    <source>
        <dbReference type="EMBL" id="KAF5752694.1"/>
    </source>
</evidence>
<dbReference type="EMBL" id="JAAARO010000001">
    <property type="protein sequence ID" value="KAF5752694.1"/>
    <property type="molecule type" value="Genomic_DNA"/>
</dbReference>
<name>A0A7J7E2K9_TRIWF</name>
<evidence type="ECO:0000256" key="1">
    <source>
        <dbReference type="SAM" id="MobiDB-lite"/>
    </source>
</evidence>
<accession>A0A7J7E2K9</accession>
<feature type="transmembrane region" description="Helical" evidence="2">
    <location>
        <begin position="86"/>
        <end position="116"/>
    </location>
</feature>
<dbReference type="Proteomes" id="UP000593562">
    <property type="component" value="Unassembled WGS sequence"/>
</dbReference>
<comment type="caution">
    <text evidence="3">The sequence shown here is derived from an EMBL/GenBank/DDBJ whole genome shotgun (WGS) entry which is preliminary data.</text>
</comment>
<evidence type="ECO:0000313" key="4">
    <source>
        <dbReference type="Proteomes" id="UP000593562"/>
    </source>
</evidence>
<reference evidence="3 4" key="1">
    <citation type="journal article" date="2020" name="Nat. Commun.">
        <title>Genome of Tripterygium wilfordii and identification of cytochrome P450 involved in triptolide biosynthesis.</title>
        <authorList>
            <person name="Tu L."/>
            <person name="Su P."/>
            <person name="Zhang Z."/>
            <person name="Gao L."/>
            <person name="Wang J."/>
            <person name="Hu T."/>
            <person name="Zhou J."/>
            <person name="Zhang Y."/>
            <person name="Zhao Y."/>
            <person name="Liu Y."/>
            <person name="Song Y."/>
            <person name="Tong Y."/>
            <person name="Lu Y."/>
            <person name="Yang J."/>
            <person name="Xu C."/>
            <person name="Jia M."/>
            <person name="Peters R.J."/>
            <person name="Huang L."/>
            <person name="Gao W."/>
        </authorList>
    </citation>
    <scope>NUCLEOTIDE SEQUENCE [LARGE SCALE GENOMIC DNA]</scope>
    <source>
        <strain evidence="4">cv. XIE 37</strain>
        <tissue evidence="3">Leaf</tissue>
    </source>
</reference>
<feature type="region of interest" description="Disordered" evidence="1">
    <location>
        <begin position="59"/>
        <end position="80"/>
    </location>
</feature>
<keyword evidence="2" id="KW-1133">Transmembrane helix</keyword>
<keyword evidence="2" id="KW-0472">Membrane</keyword>
<keyword evidence="4" id="KW-1185">Reference proteome</keyword>
<keyword evidence="2" id="KW-0812">Transmembrane</keyword>
<dbReference type="InParanoid" id="A0A7J7E2K9"/>
<feature type="compositionally biased region" description="Basic and acidic residues" evidence="1">
    <location>
        <begin position="67"/>
        <end position="76"/>
    </location>
</feature>
<evidence type="ECO:0000256" key="2">
    <source>
        <dbReference type="SAM" id="Phobius"/>
    </source>
</evidence>
<sequence length="121" mass="13717">MPSSISGDQEDLHYIPRFILQWGFKKTSHHKREFPNAFWSKNTLRLQSRQRLFTIVALNSTTSGGHSPEKKKDETTSKAATQGPPLLTVLAGFVVFFLICWIFGSIIMWLISLIVIPPTSK</sequence>
<gene>
    <name evidence="3" type="ORF">HS088_TW01G00610</name>
</gene>
<proteinExistence type="predicted"/>